<evidence type="ECO:0000256" key="4">
    <source>
        <dbReference type="ARBA" id="ARBA00022989"/>
    </source>
</evidence>
<sequence length="193" mass="21734">MTLVSRARYWLPLLPLLGLLGVTYWLNLQVKPEAAKPDSGKRHDPDAIMENFSAVKFNVQGATRFIMAAKKMQHYPDDDSTTLEVPRLTTLSADRPAIHVIAKRGTVSKRGDEVFLYDDVEVLREASADREELTLQTEFLHVVPDRDWADTGRPVTIVDAHNTIHAIGLEMDNNARTLKLLSQVRSEHVPTPK</sequence>
<gene>
    <name evidence="7" type="ORF">FGKAn22_04160</name>
</gene>
<dbReference type="Gene3D" id="2.60.450.10">
    <property type="entry name" value="Lipopolysaccharide (LPS) transport protein A like domain"/>
    <property type="match status" value="1"/>
</dbReference>
<keyword evidence="1" id="KW-1003">Cell membrane</keyword>
<dbReference type="PANTHER" id="PTHR37481">
    <property type="entry name" value="LIPOPOLYSACCHARIDE EXPORT SYSTEM PROTEIN LPTC"/>
    <property type="match status" value="1"/>
</dbReference>
<dbReference type="GO" id="GO:0030288">
    <property type="term" value="C:outer membrane-bounded periplasmic space"/>
    <property type="evidence" value="ECO:0007669"/>
    <property type="project" value="TreeGrafter"/>
</dbReference>
<dbReference type="InterPro" id="IPR052363">
    <property type="entry name" value="LPS_export_LptC"/>
</dbReference>
<organism evidence="7 8">
    <name type="scientific">Ferrigenium kumadai</name>
    <dbReference type="NCBI Taxonomy" id="1682490"/>
    <lineage>
        <taxon>Bacteria</taxon>
        <taxon>Pseudomonadati</taxon>
        <taxon>Pseudomonadota</taxon>
        <taxon>Betaproteobacteria</taxon>
        <taxon>Nitrosomonadales</taxon>
        <taxon>Gallionellaceae</taxon>
        <taxon>Ferrigenium</taxon>
    </lineage>
</organism>
<dbReference type="PANTHER" id="PTHR37481:SF1">
    <property type="entry name" value="LIPOPOLYSACCHARIDE EXPORT SYSTEM PROTEIN LPTC"/>
    <property type="match status" value="1"/>
</dbReference>
<dbReference type="AlphaFoldDB" id="A0AAN1SXJ0"/>
<evidence type="ECO:0000313" key="8">
    <source>
        <dbReference type="Proteomes" id="UP001319121"/>
    </source>
</evidence>
<keyword evidence="3 6" id="KW-0812">Transmembrane</keyword>
<evidence type="ECO:0000256" key="2">
    <source>
        <dbReference type="ARBA" id="ARBA00022519"/>
    </source>
</evidence>
<feature type="transmembrane region" description="Helical" evidence="6">
    <location>
        <begin position="7"/>
        <end position="26"/>
    </location>
</feature>
<evidence type="ECO:0008006" key="9">
    <source>
        <dbReference type="Google" id="ProtNLM"/>
    </source>
</evidence>
<proteinExistence type="predicted"/>
<accession>A0AAN1SXJ0</accession>
<reference evidence="7 8" key="1">
    <citation type="submission" date="2019-03" db="EMBL/GenBank/DDBJ databases">
        <title>Complete genome sequence of Ferrigenium kumadai strain An22, a microaerophilic iron-oxidizing bacterium isolated from a paddy field soil.</title>
        <authorList>
            <person name="Watanabe T."/>
            <person name="Asakawa S."/>
        </authorList>
    </citation>
    <scope>NUCLEOTIDE SEQUENCE [LARGE SCALE GENOMIC DNA]</scope>
    <source>
        <strain evidence="7 8">An22</strain>
    </source>
</reference>
<dbReference type="KEGG" id="fku:FGKAn22_04160"/>
<dbReference type="RefSeq" id="WP_212786338.1">
    <property type="nucleotide sequence ID" value="NZ_AP019536.1"/>
</dbReference>
<evidence type="ECO:0000313" key="7">
    <source>
        <dbReference type="EMBL" id="BBI98723.1"/>
    </source>
</evidence>
<dbReference type="GO" id="GO:0015221">
    <property type="term" value="F:lipopolysaccharide transmembrane transporter activity"/>
    <property type="evidence" value="ECO:0007669"/>
    <property type="project" value="InterPro"/>
</dbReference>
<keyword evidence="8" id="KW-1185">Reference proteome</keyword>
<evidence type="ECO:0000256" key="6">
    <source>
        <dbReference type="SAM" id="Phobius"/>
    </source>
</evidence>
<dbReference type="NCBIfam" id="TIGR04409">
    <property type="entry name" value="LptC_YrbK"/>
    <property type="match status" value="1"/>
</dbReference>
<dbReference type="InterPro" id="IPR010664">
    <property type="entry name" value="LipoPS_assembly_LptC-rel"/>
</dbReference>
<keyword evidence="5 6" id="KW-0472">Membrane</keyword>
<evidence type="ECO:0000256" key="3">
    <source>
        <dbReference type="ARBA" id="ARBA00022692"/>
    </source>
</evidence>
<keyword evidence="2" id="KW-0997">Cell inner membrane</keyword>
<dbReference type="Pfam" id="PF06835">
    <property type="entry name" value="LptC"/>
    <property type="match status" value="1"/>
</dbReference>
<dbReference type="InterPro" id="IPR026265">
    <property type="entry name" value="LptC"/>
</dbReference>
<evidence type="ECO:0000256" key="1">
    <source>
        <dbReference type="ARBA" id="ARBA00022475"/>
    </source>
</evidence>
<dbReference type="EMBL" id="AP019536">
    <property type="protein sequence ID" value="BBI98723.1"/>
    <property type="molecule type" value="Genomic_DNA"/>
</dbReference>
<name>A0AAN1SXJ0_9PROT</name>
<dbReference type="Proteomes" id="UP001319121">
    <property type="component" value="Chromosome"/>
</dbReference>
<evidence type="ECO:0000256" key="5">
    <source>
        <dbReference type="ARBA" id="ARBA00023136"/>
    </source>
</evidence>
<dbReference type="GO" id="GO:0017089">
    <property type="term" value="F:glycolipid transfer activity"/>
    <property type="evidence" value="ECO:0007669"/>
    <property type="project" value="TreeGrafter"/>
</dbReference>
<protein>
    <recommendedName>
        <fullName evidence="9">LPS export ABC transporter periplasmic protein LptC</fullName>
    </recommendedName>
</protein>
<keyword evidence="4 6" id="KW-1133">Transmembrane helix</keyword>
<dbReference type="GO" id="GO:0005886">
    <property type="term" value="C:plasma membrane"/>
    <property type="evidence" value="ECO:0007669"/>
    <property type="project" value="InterPro"/>
</dbReference>